<keyword evidence="1" id="KW-1133">Transmembrane helix</keyword>
<evidence type="ECO:0000313" key="2">
    <source>
        <dbReference type="EMBL" id="KRM76706.1"/>
    </source>
</evidence>
<feature type="transmembrane region" description="Helical" evidence="1">
    <location>
        <begin position="349"/>
        <end position="366"/>
    </location>
</feature>
<proteinExistence type="predicted"/>
<evidence type="ECO:0000313" key="3">
    <source>
        <dbReference type="Proteomes" id="UP000051612"/>
    </source>
</evidence>
<feature type="transmembrane region" description="Helical" evidence="1">
    <location>
        <begin position="165"/>
        <end position="184"/>
    </location>
</feature>
<evidence type="ECO:0008006" key="4">
    <source>
        <dbReference type="Google" id="ProtNLM"/>
    </source>
</evidence>
<keyword evidence="1" id="KW-0472">Membrane</keyword>
<feature type="transmembrane region" description="Helical" evidence="1">
    <location>
        <begin position="191"/>
        <end position="208"/>
    </location>
</feature>
<feature type="transmembrane region" description="Helical" evidence="1">
    <location>
        <begin position="237"/>
        <end position="260"/>
    </location>
</feature>
<feature type="transmembrane region" description="Helical" evidence="1">
    <location>
        <begin position="214"/>
        <end position="230"/>
    </location>
</feature>
<sequence length="392" mass="44997">MENIVNYRAKIQQKLTTKFPGLSNWSYLTALAIYILAMSLKGTMLVNFLITERGLFYLSALPAALVLFKVTFLDNYDWKEYIIFILLEIILFAVGTSANEFQIFYLMFFIVGAKNINIDRILKVFLWVNLFVIALAFFFSTVGSVKNVIITRGDSPAVRYALGAVYPTDLASRVFFMMIAYAALKRFKFSIAEYVSYIALTLLTYIVTDTRIDLMLMCVLIVSIVLYGRFDALFKHVNVYVLSLLSTAYAFCIILLGYLYTPRIGLLEKINGFLSGRLFFEKVAFENYNVPLLGQFIYQNGFGGGFKVHDYFYIDSSFVRTLMMHGLIVFVLMLLLICLLFAKFKKLNLNYWIICLILVVLTSGIDQHLWDISYNFVFLALMANLNVEDKLN</sequence>
<dbReference type="RefSeq" id="WP_056958472.1">
    <property type="nucleotide sequence ID" value="NZ_AYYN01000031.1"/>
</dbReference>
<feature type="transmembrane region" description="Helical" evidence="1">
    <location>
        <begin position="322"/>
        <end position="342"/>
    </location>
</feature>
<comment type="caution">
    <text evidence="2">The sequence shown here is derived from an EMBL/GenBank/DDBJ whole genome shotgun (WGS) entry which is preliminary data.</text>
</comment>
<feature type="transmembrane region" description="Helical" evidence="1">
    <location>
        <begin position="82"/>
        <end position="112"/>
    </location>
</feature>
<gene>
    <name evidence="2" type="ORF">FC48_GL001404</name>
</gene>
<dbReference type="PATRIC" id="fig|1423772.3.peg.1495"/>
<protein>
    <recommendedName>
        <fullName evidence="4">Polysaccharide polymerase</fullName>
    </recommendedName>
</protein>
<reference evidence="2 3" key="1">
    <citation type="journal article" date="2015" name="Genome Announc.">
        <title>Expanding the biotechnology potential of lactobacilli through comparative genomics of 213 strains and associated genera.</title>
        <authorList>
            <person name="Sun Z."/>
            <person name="Harris H.M."/>
            <person name="McCann A."/>
            <person name="Guo C."/>
            <person name="Argimon S."/>
            <person name="Zhang W."/>
            <person name="Yang X."/>
            <person name="Jeffery I.B."/>
            <person name="Cooney J.C."/>
            <person name="Kagawa T.F."/>
            <person name="Liu W."/>
            <person name="Song Y."/>
            <person name="Salvetti E."/>
            <person name="Wrobel A."/>
            <person name="Rasinkangas P."/>
            <person name="Parkhill J."/>
            <person name="Rea M.C."/>
            <person name="O'Sullivan O."/>
            <person name="Ritari J."/>
            <person name="Douillard F.P."/>
            <person name="Paul Ross R."/>
            <person name="Yang R."/>
            <person name="Briner A.E."/>
            <person name="Felis G.E."/>
            <person name="de Vos W.M."/>
            <person name="Barrangou R."/>
            <person name="Klaenhammer T.R."/>
            <person name="Caufield P.W."/>
            <person name="Cui Y."/>
            <person name="Zhang H."/>
            <person name="O'Toole P.W."/>
        </authorList>
    </citation>
    <scope>NUCLEOTIDE SEQUENCE [LARGE SCALE GENOMIC DNA]</scope>
    <source>
        <strain evidence="2 3">DSM 20452</strain>
    </source>
</reference>
<feature type="transmembrane region" description="Helical" evidence="1">
    <location>
        <begin position="25"/>
        <end position="48"/>
    </location>
</feature>
<keyword evidence="1" id="KW-0812">Transmembrane</keyword>
<feature type="transmembrane region" description="Helical" evidence="1">
    <location>
        <begin position="124"/>
        <end position="145"/>
    </location>
</feature>
<organism evidence="2 3">
    <name type="scientific">Ligilactobacillus murinus DSM 20452 = NBRC 14221</name>
    <dbReference type="NCBI Taxonomy" id="1423772"/>
    <lineage>
        <taxon>Bacteria</taxon>
        <taxon>Bacillati</taxon>
        <taxon>Bacillota</taxon>
        <taxon>Bacilli</taxon>
        <taxon>Lactobacillales</taxon>
        <taxon>Lactobacillaceae</taxon>
        <taxon>Ligilactobacillus</taxon>
    </lineage>
</organism>
<name>A0A0R2BE71_9LACO</name>
<dbReference type="EMBL" id="AYYN01000031">
    <property type="protein sequence ID" value="KRM76706.1"/>
    <property type="molecule type" value="Genomic_DNA"/>
</dbReference>
<dbReference type="Proteomes" id="UP000051612">
    <property type="component" value="Unassembled WGS sequence"/>
</dbReference>
<feature type="transmembrane region" description="Helical" evidence="1">
    <location>
        <begin position="55"/>
        <end position="76"/>
    </location>
</feature>
<dbReference type="AlphaFoldDB" id="A0A0R2BE71"/>
<accession>A0A0R2BE71</accession>
<evidence type="ECO:0000256" key="1">
    <source>
        <dbReference type="SAM" id="Phobius"/>
    </source>
</evidence>